<protein>
    <submittedName>
        <fullName evidence="1">Uncharacterized protein</fullName>
    </submittedName>
</protein>
<evidence type="ECO:0000313" key="2">
    <source>
        <dbReference type="Proteomes" id="UP000294489"/>
    </source>
</evidence>
<dbReference type="Proteomes" id="UP000294489">
    <property type="component" value="Unassembled WGS sequence"/>
</dbReference>
<reference evidence="1 2" key="1">
    <citation type="submission" date="2019-03" db="EMBL/GenBank/DDBJ databases">
        <title>Freshwater and sediment microbial communities from various areas in North America, analyzing microbe dynamics in response to fracking.</title>
        <authorList>
            <person name="Lamendella R."/>
        </authorList>
    </citation>
    <scope>NUCLEOTIDE SEQUENCE [LARGE SCALE GENOMIC DNA]</scope>
    <source>
        <strain evidence="1 2">6_TX</strain>
    </source>
</reference>
<dbReference type="OrthoDB" id="9997470at2"/>
<name>A0A4R8FW14_9GAMM</name>
<gene>
    <name evidence="1" type="ORF">DFO67_11536</name>
</gene>
<comment type="caution">
    <text evidence="1">The sequence shown here is derived from an EMBL/GenBank/DDBJ whole genome shotgun (WGS) entry which is preliminary data.</text>
</comment>
<dbReference type="EMBL" id="SOEC01000015">
    <property type="protein sequence ID" value="TDX26771.1"/>
    <property type="molecule type" value="Genomic_DNA"/>
</dbReference>
<evidence type="ECO:0000313" key="1">
    <source>
        <dbReference type="EMBL" id="TDX26771.1"/>
    </source>
</evidence>
<dbReference type="RefSeq" id="WP_134019310.1">
    <property type="nucleotide sequence ID" value="NZ_SOEC01000015.1"/>
</dbReference>
<sequence length="153" mass="16862">MKPDSITIAYLAIGAKRNESFAGLAKVYGEVETIDRVISFAEALDGRFEVVNDRNQFDGCFAYDVAEPLGDWIVDLALQEDDFPSQHRVLSKAEVFIREHMPEAPAISDKEAMDAIQQLLSGQDWSGADDLNRIAEIARATGRTLADIDDEAA</sequence>
<proteinExistence type="predicted"/>
<organism evidence="1 2">
    <name type="scientific">Modicisalibacter xianhensis</name>
    <dbReference type="NCBI Taxonomy" id="442341"/>
    <lineage>
        <taxon>Bacteria</taxon>
        <taxon>Pseudomonadati</taxon>
        <taxon>Pseudomonadota</taxon>
        <taxon>Gammaproteobacteria</taxon>
        <taxon>Oceanospirillales</taxon>
        <taxon>Halomonadaceae</taxon>
        <taxon>Modicisalibacter</taxon>
    </lineage>
</organism>
<dbReference type="AlphaFoldDB" id="A0A4R8FW14"/>
<accession>A0A4R8FW14</accession>